<dbReference type="SMART" id="SM00642">
    <property type="entry name" value="Aamy"/>
    <property type="match status" value="1"/>
</dbReference>
<dbReference type="RefSeq" id="WP_123222750.1">
    <property type="nucleotide sequence ID" value="NZ_RJSF01000037.1"/>
</dbReference>
<dbReference type="Gene3D" id="3.20.20.80">
    <property type="entry name" value="Glycosidases"/>
    <property type="match status" value="1"/>
</dbReference>
<dbReference type="Pfam" id="PF00128">
    <property type="entry name" value="Alpha-amylase"/>
    <property type="match status" value="1"/>
</dbReference>
<keyword evidence="3" id="KW-1185">Reference proteome</keyword>
<dbReference type="AlphaFoldDB" id="A0A3N0GQT3"/>
<dbReference type="InterPro" id="IPR045857">
    <property type="entry name" value="O16G_dom_2"/>
</dbReference>
<dbReference type="Pfam" id="PF16657">
    <property type="entry name" value="Malt_amylase_C"/>
    <property type="match status" value="1"/>
</dbReference>
<evidence type="ECO:0000313" key="2">
    <source>
        <dbReference type="EMBL" id="RNM14787.1"/>
    </source>
</evidence>
<dbReference type="InterPro" id="IPR017853">
    <property type="entry name" value="GH"/>
</dbReference>
<reference evidence="2 3" key="1">
    <citation type="submission" date="2018-11" db="EMBL/GenBank/DDBJ databases">
        <authorList>
            <person name="Li F."/>
        </authorList>
    </citation>
    <scope>NUCLEOTIDE SEQUENCE [LARGE SCALE GENOMIC DNA]</scope>
    <source>
        <strain evidence="2 3">Gsoil 818</strain>
    </source>
</reference>
<dbReference type="InterPro" id="IPR006047">
    <property type="entry name" value="GH13_cat_dom"/>
</dbReference>
<dbReference type="GO" id="GO:0005975">
    <property type="term" value="P:carbohydrate metabolic process"/>
    <property type="evidence" value="ECO:0007669"/>
    <property type="project" value="InterPro"/>
</dbReference>
<dbReference type="EMBL" id="RJSF01000037">
    <property type="protein sequence ID" value="RNM14787.1"/>
    <property type="molecule type" value="Genomic_DNA"/>
</dbReference>
<keyword evidence="2" id="KW-0378">Hydrolase</keyword>
<proteinExistence type="predicted"/>
<name>A0A3N0GQT3_9ACTN</name>
<organism evidence="2 3">
    <name type="scientific">Nocardioides pocheonensis</name>
    <dbReference type="NCBI Taxonomy" id="661485"/>
    <lineage>
        <taxon>Bacteria</taxon>
        <taxon>Bacillati</taxon>
        <taxon>Actinomycetota</taxon>
        <taxon>Actinomycetes</taxon>
        <taxon>Propionibacteriales</taxon>
        <taxon>Nocardioidaceae</taxon>
        <taxon>Nocardioides</taxon>
    </lineage>
</organism>
<dbReference type="SUPFAM" id="SSF51445">
    <property type="entry name" value="(Trans)glycosidases"/>
    <property type="match status" value="1"/>
</dbReference>
<dbReference type="Proteomes" id="UP000279994">
    <property type="component" value="Unassembled WGS sequence"/>
</dbReference>
<dbReference type="OrthoDB" id="9043248at2"/>
<dbReference type="PANTHER" id="PTHR10357">
    <property type="entry name" value="ALPHA-AMYLASE FAMILY MEMBER"/>
    <property type="match status" value="1"/>
</dbReference>
<protein>
    <submittedName>
        <fullName evidence="2">Glycosidase</fullName>
    </submittedName>
</protein>
<dbReference type="InterPro" id="IPR013780">
    <property type="entry name" value="Glyco_hydro_b"/>
</dbReference>
<keyword evidence="2" id="KW-0326">Glycosidase</keyword>
<evidence type="ECO:0000259" key="1">
    <source>
        <dbReference type="SMART" id="SM00642"/>
    </source>
</evidence>
<dbReference type="InterPro" id="IPR032091">
    <property type="entry name" value="Malt_amylase-like_C"/>
</dbReference>
<dbReference type="Gene3D" id="3.90.400.10">
    <property type="entry name" value="Oligo-1,6-glucosidase, Domain 2"/>
    <property type="match status" value="1"/>
</dbReference>
<dbReference type="Gene3D" id="2.60.40.1180">
    <property type="entry name" value="Golgi alpha-mannosidase II"/>
    <property type="match status" value="1"/>
</dbReference>
<sequence length="550" mass="62398">MQPLWYRNAVIYQVDVAFFLDSDGDGWGDLRGVTERLEHIRGLGASCIWLLPFYQSPYDDGGYDVTDHLAVDPRFGDVADLAMLLNKAESLGLRVIVDLVPQHTSIQHRWFQEARRDRTSPYRDYYVWADEPHDTDVEPVFPTVEDSVWTWDDEAQQFYRHVFYDFEPDLELGNPKVREEIRRIMAFWLRMGVSGFRIDAVPYMVERARAADPRDDGYWLLAELREFAALHHPDAVLLGEVDVPPEKYADYIGPPDRLSMLIDFWLNNNTFLSLAREKSEPLARAIARRPTPHRHGQYATFLRNHDELDLEQLGTEDRAEVLDRFAPKDEMRVYDRGIRRRLAPMLDGDTRRIAMAHALLMSLPGTPVLLYGDEIGMGEDLSRPERKAVRTVMQWTDAENGGFSLAPADRLAAAPISGGRFGYERVNVAAQACNRESLMAQVSHLTRTRLGAEEIGAGTCTVLETGVPSVLCLCHELDGRHLVAAVNLAGEDVTCELADVRLSGLVDVLSDREYPPPGDDPVKFVLGGHGYRWLRRREDPFSDALHPEGD</sequence>
<evidence type="ECO:0000313" key="3">
    <source>
        <dbReference type="Proteomes" id="UP000279994"/>
    </source>
</evidence>
<feature type="domain" description="Glycosyl hydrolase family 13 catalytic" evidence="1">
    <location>
        <begin position="13"/>
        <end position="409"/>
    </location>
</feature>
<dbReference type="CDD" id="cd11334">
    <property type="entry name" value="AmyAc_TreS"/>
    <property type="match status" value="1"/>
</dbReference>
<dbReference type="GO" id="GO:0016798">
    <property type="term" value="F:hydrolase activity, acting on glycosyl bonds"/>
    <property type="evidence" value="ECO:0007669"/>
    <property type="project" value="UniProtKB-KW"/>
</dbReference>
<gene>
    <name evidence="2" type="ORF">EFL26_09975</name>
</gene>
<dbReference type="PANTHER" id="PTHR10357:SF219">
    <property type="entry name" value="MALTOSE ALPHA-D-GLUCOSYLTRANSFERASE"/>
    <property type="match status" value="1"/>
</dbReference>
<comment type="caution">
    <text evidence="2">The sequence shown here is derived from an EMBL/GenBank/DDBJ whole genome shotgun (WGS) entry which is preliminary data.</text>
</comment>
<accession>A0A3N0GQT3</accession>